<name>A0A511YX10_9CELL</name>
<feature type="signal peptide" evidence="2">
    <location>
        <begin position="1"/>
        <end position="22"/>
    </location>
</feature>
<evidence type="ECO:0000313" key="4">
    <source>
        <dbReference type="EMBL" id="GEN79744.1"/>
    </source>
</evidence>
<dbReference type="EMBL" id="BJYK01000004">
    <property type="protein sequence ID" value="GEN79744.1"/>
    <property type="molecule type" value="Genomic_DNA"/>
</dbReference>
<dbReference type="InterPro" id="IPR011042">
    <property type="entry name" value="6-blade_b-propeller_TolB-like"/>
</dbReference>
<feature type="domain" description="Glucose/Sorbosone dehydrogenase" evidence="3">
    <location>
        <begin position="79"/>
        <end position="379"/>
    </location>
</feature>
<dbReference type="Proteomes" id="UP000321484">
    <property type="component" value="Unassembled WGS sequence"/>
</dbReference>
<gene>
    <name evidence="4" type="ORF">AFE02nite_14780</name>
</gene>
<dbReference type="Pfam" id="PF07995">
    <property type="entry name" value="GSDH"/>
    <property type="match status" value="1"/>
</dbReference>
<evidence type="ECO:0000256" key="1">
    <source>
        <dbReference type="SAM" id="MobiDB-lite"/>
    </source>
</evidence>
<dbReference type="RefSeq" id="WP_146819374.1">
    <property type="nucleotide sequence ID" value="NZ_BJYK01000004.1"/>
</dbReference>
<dbReference type="PROSITE" id="PS51257">
    <property type="entry name" value="PROKAR_LIPOPROTEIN"/>
    <property type="match status" value="1"/>
</dbReference>
<comment type="caution">
    <text evidence="4">The sequence shown here is derived from an EMBL/GenBank/DDBJ whole genome shotgun (WGS) entry which is preliminary data.</text>
</comment>
<dbReference type="PANTHER" id="PTHR19328:SF13">
    <property type="entry name" value="HIPL1 PROTEIN"/>
    <property type="match status" value="1"/>
</dbReference>
<dbReference type="PANTHER" id="PTHR19328">
    <property type="entry name" value="HEDGEHOG-INTERACTING PROTEIN"/>
    <property type="match status" value="1"/>
</dbReference>
<protein>
    <recommendedName>
        <fullName evidence="3">Glucose/Sorbosone dehydrogenase domain-containing protein</fullName>
    </recommendedName>
</protein>
<dbReference type="Gene3D" id="2.120.10.30">
    <property type="entry name" value="TolB, C-terminal domain"/>
    <property type="match status" value="1"/>
</dbReference>
<reference evidence="4 5" key="1">
    <citation type="submission" date="2019-07" db="EMBL/GenBank/DDBJ databases">
        <title>Whole genome shotgun sequence of Actinotalea fermentans NBRC 105374.</title>
        <authorList>
            <person name="Hosoyama A."/>
            <person name="Uohara A."/>
            <person name="Ohji S."/>
            <person name="Ichikawa N."/>
        </authorList>
    </citation>
    <scope>NUCLEOTIDE SEQUENCE [LARGE SCALE GENOMIC DNA]</scope>
    <source>
        <strain evidence="4 5">NBRC 105374</strain>
    </source>
</reference>
<dbReference type="InterPro" id="IPR011041">
    <property type="entry name" value="Quinoprot_gluc/sorb_DH_b-prop"/>
</dbReference>
<feature type="chain" id="PRO_5038468568" description="Glucose/Sorbosone dehydrogenase domain-containing protein" evidence="2">
    <location>
        <begin position="23"/>
        <end position="395"/>
    </location>
</feature>
<evidence type="ECO:0000256" key="2">
    <source>
        <dbReference type="SAM" id="SignalP"/>
    </source>
</evidence>
<dbReference type="SUPFAM" id="SSF50952">
    <property type="entry name" value="Soluble quinoprotein glucose dehydrogenase"/>
    <property type="match status" value="1"/>
</dbReference>
<dbReference type="InterPro" id="IPR012938">
    <property type="entry name" value="Glc/Sorbosone_DH"/>
</dbReference>
<evidence type="ECO:0000313" key="5">
    <source>
        <dbReference type="Proteomes" id="UP000321484"/>
    </source>
</evidence>
<accession>A0A511YX10</accession>
<keyword evidence="2" id="KW-0732">Signal</keyword>
<keyword evidence="5" id="KW-1185">Reference proteome</keyword>
<organism evidence="4 5">
    <name type="scientific">Actinotalea fermentans</name>
    <dbReference type="NCBI Taxonomy" id="43671"/>
    <lineage>
        <taxon>Bacteria</taxon>
        <taxon>Bacillati</taxon>
        <taxon>Actinomycetota</taxon>
        <taxon>Actinomycetes</taxon>
        <taxon>Micrococcales</taxon>
        <taxon>Cellulomonadaceae</taxon>
        <taxon>Actinotalea</taxon>
    </lineage>
</organism>
<evidence type="ECO:0000259" key="3">
    <source>
        <dbReference type="Pfam" id="PF07995"/>
    </source>
</evidence>
<proteinExistence type="predicted"/>
<feature type="region of interest" description="Disordered" evidence="1">
    <location>
        <begin position="47"/>
        <end position="67"/>
    </location>
</feature>
<sequence>MAATRRARRVRWAGGWSALATAALVAGCATPEPAPTPSVVLVTPEPAETRAAPPDPPSMAQPPALAAATADPQDVLVGLDAPWGLAFLPSGAVLVTLRDRAVVLLLDAGGVRELTGPGAGELASGTVTRGEGGLLGVAVSPEFAVDGLVYLYRTAPDGNQVVRGELDSLAGSLGPLTPVLTGIPAAENHNGGRLAFGPDGMLYVTTGDATERPASQDPASLAGKILRLTPDGAPAPGNPTPGSPVWSLGHRNVQGIGWDGAGRMFASEFGQNTWDELNEITPGSNYGWPQVEGAGGVAGFVDPLAVWPTDDASPSGIAVTDDAVYLAALRGRRLWVVPLTADGAGEPRAVLVDALGRLRAAAIGPDGALWLLTNNTDGRGDPRDGDDRLVRMLPP</sequence>
<dbReference type="AlphaFoldDB" id="A0A511YX10"/>
<dbReference type="OrthoDB" id="9770043at2"/>